<evidence type="ECO:0000256" key="2">
    <source>
        <dbReference type="SAM" id="MobiDB-lite"/>
    </source>
</evidence>
<dbReference type="Pfam" id="PF14559">
    <property type="entry name" value="TPR_19"/>
    <property type="match status" value="1"/>
</dbReference>
<evidence type="ECO:0000256" key="1">
    <source>
        <dbReference type="PROSITE-ProRule" id="PRU00339"/>
    </source>
</evidence>
<dbReference type="Gene3D" id="1.25.40.10">
    <property type="entry name" value="Tetratricopeptide repeat domain"/>
    <property type="match status" value="1"/>
</dbReference>
<dbReference type="InterPro" id="IPR011990">
    <property type="entry name" value="TPR-like_helical_dom_sf"/>
</dbReference>
<sequence>MGDRRLEAEGELSMARLAFDDGDRRHAAEHIANALVCDPTLPDAHELLSALTAGADDRLDLFPVEQPAFLGSVVARAHVLAADGDYAEALALLVSAQCHQLSGRWADVPWVLDPALAGRVAPDDLRTLGMRLLQALPDVVPQDVRPAVQPYLALVRTASSVHPRHSGVLWVTSVLARRMERWDEALSMALRAEKAAPSLQSAVAVAYAYRSLKRWDDAERAFQRALEHDPGNAAVETDIAELLDRSGRAADGLAWVERVLERDPFQENAFPTACGMRFRRDRDVRHLVALGDYLRDHPGNVHADAVLTVWSQSTYWLGPLPSPGESVINVLSQLMESERTPQHGTLSVSAPEPPSALMAFARTVDDFTVTIEDVPAPDPRLAVPEVFESGPVRSVGRRVWRYEGTEARPAVEPPSPEAARALQDIAQQSWPHLLAAYDHAVRLSGLSLDDLLAVAVHPPAPRDAAAWPGWIRSVQAWACLGITHHRADEPWIGSERRAVLTDLAYGPEDWLTEAGLLGLITTAWVSPETRADVAELVGWRFIAAMQANKTRAVTILDSLALLTLATPDMNPDVRALASDVLTPPSTGQAADAGEPGAPEPKRRWWRRRRKGA</sequence>
<reference evidence="3" key="1">
    <citation type="submission" date="2021-01" db="EMBL/GenBank/DDBJ databases">
        <title>Whole genome shotgun sequence of Planotetraspora thailandica NBRC 104271.</title>
        <authorList>
            <person name="Komaki H."/>
            <person name="Tamura T."/>
        </authorList>
    </citation>
    <scope>NUCLEOTIDE SEQUENCE</scope>
    <source>
        <strain evidence="3">NBRC 104271</strain>
    </source>
</reference>
<name>A0A8J3Y050_9ACTN</name>
<keyword evidence="1" id="KW-0802">TPR repeat</keyword>
<feature type="compositionally biased region" description="Basic residues" evidence="2">
    <location>
        <begin position="603"/>
        <end position="612"/>
    </location>
</feature>
<gene>
    <name evidence="3" type="ORF">Pth03_67770</name>
</gene>
<dbReference type="AlphaFoldDB" id="A0A8J3Y050"/>
<accession>A0A8J3Y050</accession>
<evidence type="ECO:0000313" key="4">
    <source>
        <dbReference type="Proteomes" id="UP000605992"/>
    </source>
</evidence>
<proteinExistence type="predicted"/>
<feature type="region of interest" description="Disordered" evidence="2">
    <location>
        <begin position="578"/>
        <end position="612"/>
    </location>
</feature>
<dbReference type="InterPro" id="IPR019734">
    <property type="entry name" value="TPR_rpt"/>
</dbReference>
<keyword evidence="4" id="KW-1185">Reference proteome</keyword>
<dbReference type="EMBL" id="BOOR01000063">
    <property type="protein sequence ID" value="GII58388.1"/>
    <property type="molecule type" value="Genomic_DNA"/>
</dbReference>
<feature type="repeat" description="TPR" evidence="1">
    <location>
        <begin position="199"/>
        <end position="232"/>
    </location>
</feature>
<organism evidence="3 4">
    <name type="scientific">Planotetraspora thailandica</name>
    <dbReference type="NCBI Taxonomy" id="487172"/>
    <lineage>
        <taxon>Bacteria</taxon>
        <taxon>Bacillati</taxon>
        <taxon>Actinomycetota</taxon>
        <taxon>Actinomycetes</taxon>
        <taxon>Streptosporangiales</taxon>
        <taxon>Streptosporangiaceae</taxon>
        <taxon>Planotetraspora</taxon>
    </lineage>
</organism>
<dbReference type="Proteomes" id="UP000605992">
    <property type="component" value="Unassembled WGS sequence"/>
</dbReference>
<evidence type="ECO:0000313" key="3">
    <source>
        <dbReference type="EMBL" id="GII58388.1"/>
    </source>
</evidence>
<evidence type="ECO:0008006" key="5">
    <source>
        <dbReference type="Google" id="ProtNLM"/>
    </source>
</evidence>
<dbReference type="SUPFAM" id="SSF48452">
    <property type="entry name" value="TPR-like"/>
    <property type="match status" value="1"/>
</dbReference>
<comment type="caution">
    <text evidence="3">The sequence shown here is derived from an EMBL/GenBank/DDBJ whole genome shotgun (WGS) entry which is preliminary data.</text>
</comment>
<dbReference type="SMART" id="SM00028">
    <property type="entry name" value="TPR"/>
    <property type="match status" value="3"/>
</dbReference>
<protein>
    <recommendedName>
        <fullName evidence="5">Tetratricopeptide repeat protein</fullName>
    </recommendedName>
</protein>
<dbReference type="PROSITE" id="PS50005">
    <property type="entry name" value="TPR"/>
    <property type="match status" value="1"/>
</dbReference>